<dbReference type="Pfam" id="PF00440">
    <property type="entry name" value="TetR_N"/>
    <property type="match status" value="1"/>
</dbReference>
<comment type="caution">
    <text evidence="6">The sequence shown here is derived from an EMBL/GenBank/DDBJ whole genome shotgun (WGS) entry which is preliminary data.</text>
</comment>
<organism evidence="6 7">
    <name type="scientific">Dyella acidisoli</name>
    <dbReference type="NCBI Taxonomy" id="1867834"/>
    <lineage>
        <taxon>Bacteria</taxon>
        <taxon>Pseudomonadati</taxon>
        <taxon>Pseudomonadota</taxon>
        <taxon>Gammaproteobacteria</taxon>
        <taxon>Lysobacterales</taxon>
        <taxon>Rhodanobacteraceae</taxon>
        <taxon>Dyella</taxon>
    </lineage>
</organism>
<dbReference type="InterPro" id="IPR009057">
    <property type="entry name" value="Homeodomain-like_sf"/>
</dbReference>
<dbReference type="PRINTS" id="PR00455">
    <property type="entry name" value="HTHTETR"/>
</dbReference>
<keyword evidence="7" id="KW-1185">Reference proteome</keyword>
<dbReference type="InterPro" id="IPR023772">
    <property type="entry name" value="DNA-bd_HTH_TetR-type_CS"/>
</dbReference>
<dbReference type="SUPFAM" id="SSF48498">
    <property type="entry name" value="Tetracyclin repressor-like, C-terminal domain"/>
    <property type="match status" value="1"/>
</dbReference>
<evidence type="ECO:0000256" key="2">
    <source>
        <dbReference type="ARBA" id="ARBA00023125"/>
    </source>
</evidence>
<dbReference type="InterPro" id="IPR001647">
    <property type="entry name" value="HTH_TetR"/>
</dbReference>
<feature type="DNA-binding region" description="H-T-H motif" evidence="4">
    <location>
        <begin position="58"/>
        <end position="77"/>
    </location>
</feature>
<keyword evidence="1" id="KW-0805">Transcription regulation</keyword>
<dbReference type="Proteomes" id="UP001156670">
    <property type="component" value="Unassembled WGS sequence"/>
</dbReference>
<evidence type="ECO:0000313" key="7">
    <source>
        <dbReference type="Proteomes" id="UP001156670"/>
    </source>
</evidence>
<accession>A0ABQ5XM91</accession>
<dbReference type="EMBL" id="BSOB01000005">
    <property type="protein sequence ID" value="GLQ91635.1"/>
    <property type="molecule type" value="Genomic_DNA"/>
</dbReference>
<keyword evidence="2 4" id="KW-0238">DNA-binding</keyword>
<evidence type="ECO:0000259" key="5">
    <source>
        <dbReference type="PROSITE" id="PS50977"/>
    </source>
</evidence>
<protein>
    <submittedName>
        <fullName evidence="6">TetR family transcriptional regulator</fullName>
    </submittedName>
</protein>
<dbReference type="PROSITE" id="PS01081">
    <property type="entry name" value="HTH_TETR_1"/>
    <property type="match status" value="1"/>
</dbReference>
<dbReference type="Gene3D" id="1.10.10.60">
    <property type="entry name" value="Homeodomain-like"/>
    <property type="match status" value="1"/>
</dbReference>
<dbReference type="InterPro" id="IPR036271">
    <property type="entry name" value="Tet_transcr_reg_TetR-rel_C_sf"/>
</dbReference>
<evidence type="ECO:0000256" key="3">
    <source>
        <dbReference type="ARBA" id="ARBA00023163"/>
    </source>
</evidence>
<evidence type="ECO:0000256" key="1">
    <source>
        <dbReference type="ARBA" id="ARBA00023015"/>
    </source>
</evidence>
<dbReference type="RefSeq" id="WP_284319398.1">
    <property type="nucleotide sequence ID" value="NZ_BSOB01000005.1"/>
</dbReference>
<dbReference type="Gene3D" id="1.10.357.10">
    <property type="entry name" value="Tetracycline Repressor, domain 2"/>
    <property type="match status" value="1"/>
</dbReference>
<evidence type="ECO:0000256" key="4">
    <source>
        <dbReference type="PROSITE-ProRule" id="PRU00335"/>
    </source>
</evidence>
<evidence type="ECO:0000313" key="6">
    <source>
        <dbReference type="EMBL" id="GLQ91635.1"/>
    </source>
</evidence>
<sequence length="229" mass="25008">MDFRIILQLNGPVNNYLHIGTKMKVSNRPRGRPKQIDDSHVLDAVLGVFWEKGYAGASLSDLADAAGVSRPRLYDAFPDKNAMYLAVVDRVIGDTKAALDFALAGARPLRDELSAFFKMSIDHYLSGAKSRGCLVMCTAPAEAIESPAVRASLKRLITLLDEAFARRFRIAQACNEIDSAISAPMLGRQTTAMVQSLALRARSGADIHEMQEIASVTVQLLTGRFARNI</sequence>
<dbReference type="PROSITE" id="PS50977">
    <property type="entry name" value="HTH_TETR_2"/>
    <property type="match status" value="1"/>
</dbReference>
<reference evidence="7" key="1">
    <citation type="journal article" date="2019" name="Int. J. Syst. Evol. Microbiol.">
        <title>The Global Catalogue of Microorganisms (GCM) 10K type strain sequencing project: providing services to taxonomists for standard genome sequencing and annotation.</title>
        <authorList>
            <consortium name="The Broad Institute Genomics Platform"/>
            <consortium name="The Broad Institute Genome Sequencing Center for Infectious Disease"/>
            <person name="Wu L."/>
            <person name="Ma J."/>
        </authorList>
    </citation>
    <scope>NUCLEOTIDE SEQUENCE [LARGE SCALE GENOMIC DNA]</scope>
    <source>
        <strain evidence="7">NBRC 111980</strain>
    </source>
</reference>
<dbReference type="PANTHER" id="PTHR47506:SF1">
    <property type="entry name" value="HTH-TYPE TRANSCRIPTIONAL REGULATOR YJDC"/>
    <property type="match status" value="1"/>
</dbReference>
<proteinExistence type="predicted"/>
<keyword evidence="3" id="KW-0804">Transcription</keyword>
<name>A0ABQ5XM91_9GAMM</name>
<dbReference type="PANTHER" id="PTHR47506">
    <property type="entry name" value="TRANSCRIPTIONAL REGULATORY PROTEIN"/>
    <property type="match status" value="1"/>
</dbReference>
<dbReference type="SUPFAM" id="SSF46689">
    <property type="entry name" value="Homeodomain-like"/>
    <property type="match status" value="1"/>
</dbReference>
<gene>
    <name evidence="6" type="ORF">GCM10007901_05850</name>
</gene>
<feature type="domain" description="HTH tetR-type" evidence="5">
    <location>
        <begin position="35"/>
        <end position="95"/>
    </location>
</feature>